<gene>
    <name evidence="2" type="ORF">DFR56_101414</name>
</gene>
<keyword evidence="1" id="KW-0812">Transmembrane</keyword>
<reference evidence="2 3" key="1">
    <citation type="submission" date="2018-05" db="EMBL/GenBank/DDBJ databases">
        <title>Genomic Encyclopedia of Type Strains, Phase IV (KMG-IV): sequencing the most valuable type-strain genomes for metagenomic binning, comparative biology and taxonomic classification.</title>
        <authorList>
            <person name="Goeker M."/>
        </authorList>
    </citation>
    <scope>NUCLEOTIDE SEQUENCE [LARGE SCALE GENOMIC DNA]</scope>
    <source>
        <strain evidence="2 3">DSM 28556</strain>
    </source>
</reference>
<evidence type="ECO:0000313" key="3">
    <source>
        <dbReference type="Proteomes" id="UP000247978"/>
    </source>
</evidence>
<protein>
    <submittedName>
        <fullName evidence="2">Uncharacterized protein</fullName>
    </submittedName>
</protein>
<feature type="transmembrane region" description="Helical" evidence="1">
    <location>
        <begin position="21"/>
        <end position="40"/>
    </location>
</feature>
<sequence>MARCTSHCRCRLRIKTLILKSILINFHPTVLYSVGLSFFFKKSLNLLYLKGESITHPRNKEMREKAYRTEQNDERGLLSIRKKQYLCITLRDIVELILEVIEMNNIIKMLSVNQDFRMVIADTHKILEKELNNFTGAKCIRKFLEQIITNCTLLSAINDFNTKISFYFQLSQGISIFCQINDSNFRMEYKDKLN</sequence>
<evidence type="ECO:0000313" key="2">
    <source>
        <dbReference type="EMBL" id="PXW90502.1"/>
    </source>
</evidence>
<proteinExistence type="predicted"/>
<comment type="caution">
    <text evidence="2">The sequence shown here is derived from an EMBL/GenBank/DDBJ whole genome shotgun (WGS) entry which is preliminary data.</text>
</comment>
<keyword evidence="3" id="KW-1185">Reference proteome</keyword>
<dbReference type="EMBL" id="QJJQ01000001">
    <property type="protein sequence ID" value="PXW90502.1"/>
    <property type="molecule type" value="Genomic_DNA"/>
</dbReference>
<evidence type="ECO:0000256" key="1">
    <source>
        <dbReference type="SAM" id="Phobius"/>
    </source>
</evidence>
<keyword evidence="1" id="KW-1133">Transmembrane helix</keyword>
<dbReference type="Proteomes" id="UP000247978">
    <property type="component" value="Unassembled WGS sequence"/>
</dbReference>
<accession>A0A2V3W8Q1</accession>
<organism evidence="2 3">
    <name type="scientific">Pseudogracilibacillus auburnensis</name>
    <dbReference type="NCBI Taxonomy" id="1494959"/>
    <lineage>
        <taxon>Bacteria</taxon>
        <taxon>Bacillati</taxon>
        <taxon>Bacillota</taxon>
        <taxon>Bacilli</taxon>
        <taxon>Bacillales</taxon>
        <taxon>Bacillaceae</taxon>
        <taxon>Pseudogracilibacillus</taxon>
    </lineage>
</organism>
<dbReference type="AlphaFoldDB" id="A0A2V3W8Q1"/>
<name>A0A2V3W8Q1_9BACI</name>
<keyword evidence="1" id="KW-0472">Membrane</keyword>